<evidence type="ECO:0000256" key="2">
    <source>
        <dbReference type="ARBA" id="ARBA00007860"/>
    </source>
</evidence>
<dbReference type="PANTHER" id="PTHR18843">
    <property type="entry name" value="TORSIN-1A-INTERACTING PROTEIN"/>
    <property type="match status" value="1"/>
</dbReference>
<feature type="transmembrane region" description="Helical" evidence="11">
    <location>
        <begin position="198"/>
        <end position="218"/>
    </location>
</feature>
<evidence type="ECO:0000256" key="3">
    <source>
        <dbReference type="ARBA" id="ARBA00022553"/>
    </source>
</evidence>
<keyword evidence="14" id="KW-1185">Reference proteome</keyword>
<dbReference type="InterPro" id="IPR046753">
    <property type="entry name" value="TOIP1/2_C"/>
</dbReference>
<keyword evidence="8" id="KW-0539">Nucleus</keyword>
<evidence type="ECO:0000256" key="6">
    <source>
        <dbReference type="ARBA" id="ARBA00023136"/>
    </source>
</evidence>
<protein>
    <recommendedName>
        <fullName evidence="12">Torsin-1A-interacting protein 1/2 AAA+ activator domain-containing protein</fullName>
    </recommendedName>
</protein>
<evidence type="ECO:0000256" key="10">
    <source>
        <dbReference type="SAM" id="MobiDB-lite"/>
    </source>
</evidence>
<keyword evidence="5 11" id="KW-1133">Transmembrane helix</keyword>
<dbReference type="GO" id="GO:0001671">
    <property type="term" value="F:ATPase activator activity"/>
    <property type="evidence" value="ECO:0007669"/>
    <property type="project" value="InterPro"/>
</dbReference>
<dbReference type="InterPro" id="IPR038599">
    <property type="entry name" value="LAP1C-like_C_sf"/>
</dbReference>
<keyword evidence="3" id="KW-0597">Phosphoprotein</keyword>
<dbReference type="GO" id="GO:0005635">
    <property type="term" value="C:nuclear envelope"/>
    <property type="evidence" value="ECO:0007669"/>
    <property type="project" value="UniProtKB-SubCell"/>
</dbReference>
<feature type="region of interest" description="Disordered" evidence="10">
    <location>
        <begin position="54"/>
        <end position="143"/>
    </location>
</feature>
<dbReference type="OrthoDB" id="6258998at2759"/>
<dbReference type="Pfam" id="PF05609">
    <property type="entry name" value="LAP1_C"/>
    <property type="match status" value="1"/>
</dbReference>
<reference evidence="13" key="1">
    <citation type="submission" date="2020-08" db="EMBL/GenBank/DDBJ databases">
        <title>Multicomponent nature underlies the extraordinary mechanical properties of spider dragline silk.</title>
        <authorList>
            <person name="Kono N."/>
            <person name="Nakamura H."/>
            <person name="Mori M."/>
            <person name="Yoshida Y."/>
            <person name="Ohtoshi R."/>
            <person name="Malay A.D."/>
            <person name="Moran D.A.P."/>
            <person name="Tomita M."/>
            <person name="Numata K."/>
            <person name="Arakawa K."/>
        </authorList>
    </citation>
    <scope>NUCLEOTIDE SEQUENCE</scope>
</reference>
<evidence type="ECO:0000256" key="4">
    <source>
        <dbReference type="ARBA" id="ARBA00022692"/>
    </source>
</evidence>
<feature type="domain" description="Torsin-1A-interacting protein 1/2 AAA+ activator" evidence="12">
    <location>
        <begin position="240"/>
        <end position="400"/>
    </location>
</feature>
<dbReference type="Proteomes" id="UP000887013">
    <property type="component" value="Unassembled WGS sequence"/>
</dbReference>
<dbReference type="GO" id="GO:0016020">
    <property type="term" value="C:membrane"/>
    <property type="evidence" value="ECO:0007669"/>
    <property type="project" value="TreeGrafter"/>
</dbReference>
<keyword evidence="6 11" id="KW-0472">Membrane</keyword>
<comment type="caution">
    <text evidence="13">The sequence shown here is derived from an EMBL/GenBank/DDBJ whole genome shotgun (WGS) entry which is preliminary data.</text>
</comment>
<name>A0A8X6N423_NEPPI</name>
<evidence type="ECO:0000313" key="14">
    <source>
        <dbReference type="Proteomes" id="UP000887013"/>
    </source>
</evidence>
<proteinExistence type="inferred from homology"/>
<accession>A0A8X6N423</accession>
<dbReference type="Gene3D" id="3.40.50.12190">
    <property type="match status" value="1"/>
</dbReference>
<feature type="region of interest" description="Disordered" evidence="10">
    <location>
        <begin position="155"/>
        <end position="174"/>
    </location>
</feature>
<keyword evidence="4 11" id="KW-0812">Transmembrane</keyword>
<evidence type="ECO:0000256" key="11">
    <source>
        <dbReference type="SAM" id="Phobius"/>
    </source>
</evidence>
<evidence type="ECO:0000256" key="1">
    <source>
        <dbReference type="ARBA" id="ARBA00004259"/>
    </source>
</evidence>
<evidence type="ECO:0000256" key="9">
    <source>
        <dbReference type="ARBA" id="ARBA00037847"/>
    </source>
</evidence>
<sequence length="429" mass="48903">MEKQKSNIYPQIPSMDYDELESSPEEVCHEHELCNRIPEKNLVRNPYQKKLDQNFQKLPVKNNSPDAKSYPEGAFHNSQTNRNDSQLRRNRRRKALPQQSSSSDYMDEEESPMHYVKTKDIRHLQNTSKRARQDKVLSPTSQVYQDLHNKDNLNCNISAKPRHGKNKSQNSAKSSLSETIQSGMFCMKTLKTFFGECFALRYFLFFPLPIVLLIFYNFSGTFFPTNVNPKKNQFNATDVVLNLKSEFPEQPSVSFRIIYSALNRVSQSKPDAPAIIVLLAANGSETECNKFAHRLVTLLYSLDTVQISGEDYRQQNVNAAKKEIDDSLQVLKKDRLGAVLVEDLDRIPGEAALIFHTYWDHENAPYKRAVFVMTVAHGKAIDENAEPKVWDKAVQDHLYSAWGDIGIDQISPLLSRLTVSVVAIIGKSA</sequence>
<dbReference type="EMBL" id="BMAW01053949">
    <property type="protein sequence ID" value="GFS93606.1"/>
    <property type="molecule type" value="Genomic_DNA"/>
</dbReference>
<gene>
    <name evidence="13" type="ORF">NPIL_702251</name>
</gene>
<evidence type="ECO:0000256" key="5">
    <source>
        <dbReference type="ARBA" id="ARBA00022989"/>
    </source>
</evidence>
<keyword evidence="7" id="KW-0325">Glycoprotein</keyword>
<comment type="subcellular location">
    <subcellularLocation>
        <location evidence="9">Endomembrane system</location>
        <topology evidence="9">Single-pass membrane protein</topology>
    </subcellularLocation>
    <subcellularLocation>
        <location evidence="1">Nucleus envelope</location>
    </subcellularLocation>
</comment>
<feature type="compositionally biased region" description="Polar residues" evidence="10">
    <location>
        <begin position="54"/>
        <end position="66"/>
    </location>
</feature>
<dbReference type="InterPro" id="IPR008662">
    <property type="entry name" value="TOIP1/2"/>
</dbReference>
<evidence type="ECO:0000256" key="8">
    <source>
        <dbReference type="ARBA" id="ARBA00023242"/>
    </source>
</evidence>
<comment type="similarity">
    <text evidence="2">Belongs to the TOR1AIP family.</text>
</comment>
<feature type="region of interest" description="Disordered" evidence="10">
    <location>
        <begin position="1"/>
        <end position="27"/>
    </location>
</feature>
<dbReference type="AlphaFoldDB" id="A0A8X6N423"/>
<dbReference type="PANTHER" id="PTHR18843:SF7">
    <property type="entry name" value="LAMINA-ASSOCIATED POLYPEPTIDE 1B ISOFORM 1-RELATED"/>
    <property type="match status" value="1"/>
</dbReference>
<organism evidence="13 14">
    <name type="scientific">Nephila pilipes</name>
    <name type="common">Giant wood spider</name>
    <name type="synonym">Nephila maculata</name>
    <dbReference type="NCBI Taxonomy" id="299642"/>
    <lineage>
        <taxon>Eukaryota</taxon>
        <taxon>Metazoa</taxon>
        <taxon>Ecdysozoa</taxon>
        <taxon>Arthropoda</taxon>
        <taxon>Chelicerata</taxon>
        <taxon>Arachnida</taxon>
        <taxon>Araneae</taxon>
        <taxon>Araneomorphae</taxon>
        <taxon>Entelegynae</taxon>
        <taxon>Araneoidea</taxon>
        <taxon>Nephilidae</taxon>
        <taxon>Nephila</taxon>
    </lineage>
</organism>
<evidence type="ECO:0000313" key="13">
    <source>
        <dbReference type="EMBL" id="GFS93606.1"/>
    </source>
</evidence>
<evidence type="ECO:0000256" key="7">
    <source>
        <dbReference type="ARBA" id="ARBA00023180"/>
    </source>
</evidence>
<dbReference type="GO" id="GO:0061024">
    <property type="term" value="P:membrane organization"/>
    <property type="evidence" value="ECO:0007669"/>
    <property type="project" value="TreeGrafter"/>
</dbReference>
<evidence type="ECO:0000259" key="12">
    <source>
        <dbReference type="Pfam" id="PF05609"/>
    </source>
</evidence>